<dbReference type="InterPro" id="IPR000671">
    <property type="entry name" value="Peptidase_A31"/>
</dbReference>
<dbReference type="Gene3D" id="3.40.50.1450">
    <property type="entry name" value="HybD-like"/>
    <property type="match status" value="1"/>
</dbReference>
<comment type="caution">
    <text evidence="1">The sequence shown here is derived from an EMBL/GenBank/DDBJ whole genome shotgun (WGS) entry which is preliminary data.</text>
</comment>
<keyword evidence="1" id="KW-0645">Protease</keyword>
<proteinExistence type="predicted"/>
<dbReference type="EMBL" id="JAQMUH010000194">
    <property type="protein sequence ID" value="MDB9541486.1"/>
    <property type="molecule type" value="Genomic_DNA"/>
</dbReference>
<protein>
    <submittedName>
        <fullName evidence="1">Hydrogenase maturation protease</fullName>
    </submittedName>
</protein>
<name>A0ABT5AVY5_9CYAN</name>
<dbReference type="Proteomes" id="UP001212499">
    <property type="component" value="Unassembled WGS sequence"/>
</dbReference>
<dbReference type="SUPFAM" id="SSF53163">
    <property type="entry name" value="HybD-like"/>
    <property type="match status" value="1"/>
</dbReference>
<dbReference type="GO" id="GO:0006508">
    <property type="term" value="P:proteolysis"/>
    <property type="evidence" value="ECO:0007669"/>
    <property type="project" value="UniProtKB-KW"/>
</dbReference>
<keyword evidence="2" id="KW-1185">Reference proteome</keyword>
<dbReference type="PANTHER" id="PTHR30302:SF5">
    <property type="entry name" value="SLR1876 PROTEIN"/>
    <property type="match status" value="1"/>
</dbReference>
<keyword evidence="1" id="KW-0378">Hydrolase</keyword>
<accession>A0ABT5AVY5</accession>
<dbReference type="CDD" id="cd06066">
    <property type="entry name" value="H2MP_NAD-link-bidir"/>
    <property type="match status" value="1"/>
</dbReference>
<dbReference type="InterPro" id="IPR023430">
    <property type="entry name" value="Pept_HybD-like_dom_sf"/>
</dbReference>
<sequence>MTARKILIIGYGNQLRSDDGVGIWVAQALQSMELEQVKTLAVHQLTPELADILANVDLAIFIDACLTTHSTQVELELITPNSDHIITTHTGNPPALLTFTQAVYGCSPRSWWVKIPAVNVDFGHKFSAVAQAGCAIALEKISTLLKFTYAKFTTEN</sequence>
<reference evidence="1 2" key="1">
    <citation type="submission" date="2023-01" db="EMBL/GenBank/DDBJ databases">
        <title>Genomes from the Australian National Cyanobacteria Reference Collection.</title>
        <authorList>
            <person name="Willis A."/>
            <person name="Lee E.M.F."/>
        </authorList>
    </citation>
    <scope>NUCLEOTIDE SEQUENCE [LARGE SCALE GENOMIC DNA]</scope>
    <source>
        <strain evidence="1 2">CS-1033</strain>
    </source>
</reference>
<dbReference type="PANTHER" id="PTHR30302">
    <property type="entry name" value="HYDROGENASE 1 MATURATION PROTEASE"/>
    <property type="match status" value="1"/>
</dbReference>
<evidence type="ECO:0000313" key="2">
    <source>
        <dbReference type="Proteomes" id="UP001212499"/>
    </source>
</evidence>
<organism evidence="1 2">
    <name type="scientific">Anabaenopsis arnoldii</name>
    <dbReference type="NCBI Taxonomy" id="2152938"/>
    <lineage>
        <taxon>Bacteria</taxon>
        <taxon>Bacillati</taxon>
        <taxon>Cyanobacteriota</taxon>
        <taxon>Cyanophyceae</taxon>
        <taxon>Nostocales</taxon>
        <taxon>Nodulariaceae</taxon>
        <taxon>Anabaenopsis</taxon>
    </lineage>
</organism>
<evidence type="ECO:0000313" key="1">
    <source>
        <dbReference type="EMBL" id="MDB9541486.1"/>
    </source>
</evidence>
<dbReference type="NCBIfam" id="TIGR00072">
    <property type="entry name" value="hydrog_prot"/>
    <property type="match status" value="1"/>
</dbReference>
<gene>
    <name evidence="1" type="ORF">PN457_17790</name>
</gene>
<dbReference type="GO" id="GO:0008233">
    <property type="term" value="F:peptidase activity"/>
    <property type="evidence" value="ECO:0007669"/>
    <property type="project" value="UniProtKB-KW"/>
</dbReference>
<dbReference type="RefSeq" id="WP_271734943.1">
    <property type="nucleotide sequence ID" value="NZ_JANQDP010000005.1"/>
</dbReference>